<dbReference type="InterPro" id="IPR003034">
    <property type="entry name" value="SAP_dom"/>
</dbReference>
<protein>
    <recommendedName>
        <fullName evidence="1">SAP domain-containing protein</fullName>
    </recommendedName>
</protein>
<dbReference type="Gene3D" id="1.10.720.30">
    <property type="entry name" value="SAP domain"/>
    <property type="match status" value="1"/>
</dbReference>
<reference evidence="2" key="1">
    <citation type="submission" date="2021-01" db="EMBL/GenBank/DDBJ databases">
        <authorList>
            <person name="Corre E."/>
            <person name="Pelletier E."/>
            <person name="Niang G."/>
            <person name="Scheremetjew M."/>
            <person name="Finn R."/>
            <person name="Kale V."/>
            <person name="Holt S."/>
            <person name="Cochrane G."/>
            <person name="Meng A."/>
            <person name="Brown T."/>
            <person name="Cohen L."/>
        </authorList>
    </citation>
    <scope>NUCLEOTIDE SEQUENCE</scope>
    <source>
        <strain evidence="2">Clade-D-RCC2572</strain>
    </source>
</reference>
<gene>
    <name evidence="2" type="ORF">OMED0929_LOCUS7305</name>
</gene>
<organism evidence="2">
    <name type="scientific">Ostreococcus mediterraneus</name>
    <dbReference type="NCBI Taxonomy" id="1486918"/>
    <lineage>
        <taxon>Eukaryota</taxon>
        <taxon>Viridiplantae</taxon>
        <taxon>Chlorophyta</taxon>
        <taxon>Mamiellophyceae</taxon>
        <taxon>Mamiellales</taxon>
        <taxon>Bathycoccaceae</taxon>
        <taxon>Ostreococcus</taxon>
    </lineage>
</organism>
<dbReference type="InterPro" id="IPR036361">
    <property type="entry name" value="SAP_dom_sf"/>
</dbReference>
<dbReference type="AlphaFoldDB" id="A0A6U0BE82"/>
<sequence length="149" mass="16013">MAVRVSYPSFARARAARTRARDGARRVRRSATFEDAAPCRITAREDGAMLFEFGVAPEAVVEETSVVDVVDASSVAEEAVERVMAVVDEFVPANTARTPMQTQTPLSKMKKAELVSECVRCNIDATGTVAVLRARLAEHRGASTAVSNA</sequence>
<proteinExistence type="predicted"/>
<feature type="domain" description="SAP" evidence="1">
    <location>
        <begin position="106"/>
        <end position="139"/>
    </location>
</feature>
<dbReference type="EMBL" id="HBEW01008679">
    <property type="protein sequence ID" value="CAD8589098.1"/>
    <property type="molecule type" value="Transcribed_RNA"/>
</dbReference>
<accession>A0A6U0BE82</accession>
<evidence type="ECO:0000313" key="2">
    <source>
        <dbReference type="EMBL" id="CAD8589098.1"/>
    </source>
</evidence>
<dbReference type="Pfam" id="PF02037">
    <property type="entry name" value="SAP"/>
    <property type="match status" value="1"/>
</dbReference>
<evidence type="ECO:0000259" key="1">
    <source>
        <dbReference type="Pfam" id="PF02037"/>
    </source>
</evidence>
<name>A0A6U0BE82_9CHLO</name>